<dbReference type="Gene3D" id="3.10.129.10">
    <property type="entry name" value="Hotdog Thioesterase"/>
    <property type="match status" value="1"/>
</dbReference>
<protein>
    <recommendedName>
        <fullName evidence="5">Thioesterase</fullName>
    </recommendedName>
</protein>
<sequence length="172" mass="19269">MPAHKLRMADGQAPCSPLPYSTHCAMARIELHFPEDQFYYSTHLTVRVTDINSANHLANDSMISMISEARARFLFDAGIEDMKDAHISIIVTDLATMYRAEAYARDQLCFEVGIMDFNRYGGDIIFRITRPSDGALIAMAKSGFVFFDYEAKKVVPMPAAFRAKFPGVNSLT</sequence>
<accession>A0A6J5GF29</accession>
<evidence type="ECO:0008006" key="5">
    <source>
        <dbReference type="Google" id="ProtNLM"/>
    </source>
</evidence>
<dbReference type="SUPFAM" id="SSF54637">
    <property type="entry name" value="Thioesterase/thiol ester dehydrase-isomerase"/>
    <property type="match status" value="1"/>
</dbReference>
<dbReference type="PANTHER" id="PTHR31793:SF27">
    <property type="entry name" value="NOVEL THIOESTERASE SUPERFAMILY DOMAIN AND SAPOSIN A-TYPE DOMAIN CONTAINING PROTEIN (0610012H03RIK)"/>
    <property type="match status" value="1"/>
</dbReference>
<keyword evidence="2" id="KW-0378">Hydrolase</keyword>
<comment type="similarity">
    <text evidence="1">Belongs to the 4-hydroxybenzoyl-CoA thioesterase family.</text>
</comment>
<reference evidence="3 4" key="1">
    <citation type="submission" date="2020-04" db="EMBL/GenBank/DDBJ databases">
        <authorList>
            <person name="De Canck E."/>
        </authorList>
    </citation>
    <scope>NUCLEOTIDE SEQUENCE [LARGE SCALE GENOMIC DNA]</scope>
    <source>
        <strain evidence="3 4">LMG 28688</strain>
    </source>
</reference>
<evidence type="ECO:0000313" key="3">
    <source>
        <dbReference type="EMBL" id="CAB3795627.1"/>
    </source>
</evidence>
<dbReference type="Proteomes" id="UP000494119">
    <property type="component" value="Unassembled WGS sequence"/>
</dbReference>
<dbReference type="Pfam" id="PF13279">
    <property type="entry name" value="4HBT_2"/>
    <property type="match status" value="1"/>
</dbReference>
<dbReference type="AlphaFoldDB" id="A0A6J5GF29"/>
<keyword evidence="4" id="KW-1185">Reference proteome</keyword>
<dbReference type="PANTHER" id="PTHR31793">
    <property type="entry name" value="4-HYDROXYBENZOYL-COA THIOESTERASE FAMILY MEMBER"/>
    <property type="match status" value="1"/>
</dbReference>
<dbReference type="CDD" id="cd00586">
    <property type="entry name" value="4HBT"/>
    <property type="match status" value="1"/>
</dbReference>
<dbReference type="GO" id="GO:0047617">
    <property type="term" value="F:fatty acyl-CoA hydrolase activity"/>
    <property type="evidence" value="ECO:0007669"/>
    <property type="project" value="TreeGrafter"/>
</dbReference>
<organism evidence="3 4">
    <name type="scientific">Paraburkholderia caffeinitolerans</name>
    <dbReference type="NCBI Taxonomy" id="1723730"/>
    <lineage>
        <taxon>Bacteria</taxon>
        <taxon>Pseudomonadati</taxon>
        <taxon>Pseudomonadota</taxon>
        <taxon>Betaproteobacteria</taxon>
        <taxon>Burkholderiales</taxon>
        <taxon>Burkholderiaceae</taxon>
        <taxon>Paraburkholderia</taxon>
    </lineage>
</organism>
<proteinExistence type="inferred from homology"/>
<evidence type="ECO:0000256" key="2">
    <source>
        <dbReference type="ARBA" id="ARBA00022801"/>
    </source>
</evidence>
<dbReference type="EMBL" id="CADIKL010000021">
    <property type="protein sequence ID" value="CAB3795627.1"/>
    <property type="molecule type" value="Genomic_DNA"/>
</dbReference>
<gene>
    <name evidence="3" type="ORF">LMG28688_04144</name>
</gene>
<dbReference type="InterPro" id="IPR029069">
    <property type="entry name" value="HotDog_dom_sf"/>
</dbReference>
<name>A0A6J5GF29_9BURK</name>
<dbReference type="InterPro" id="IPR050563">
    <property type="entry name" value="4-hydroxybenzoyl-CoA_TE"/>
</dbReference>
<evidence type="ECO:0000313" key="4">
    <source>
        <dbReference type="Proteomes" id="UP000494119"/>
    </source>
</evidence>
<evidence type="ECO:0000256" key="1">
    <source>
        <dbReference type="ARBA" id="ARBA00005953"/>
    </source>
</evidence>